<proteinExistence type="predicted"/>
<name>A0A1L7WW55_9HELO</name>
<gene>
    <name evidence="1" type="ORF">PAC_06881</name>
</gene>
<organism evidence="1 2">
    <name type="scientific">Phialocephala subalpina</name>
    <dbReference type="NCBI Taxonomy" id="576137"/>
    <lineage>
        <taxon>Eukaryota</taxon>
        <taxon>Fungi</taxon>
        <taxon>Dikarya</taxon>
        <taxon>Ascomycota</taxon>
        <taxon>Pezizomycotina</taxon>
        <taxon>Leotiomycetes</taxon>
        <taxon>Helotiales</taxon>
        <taxon>Mollisiaceae</taxon>
        <taxon>Phialocephala</taxon>
        <taxon>Phialocephala fortinii species complex</taxon>
    </lineage>
</organism>
<dbReference type="Proteomes" id="UP000184330">
    <property type="component" value="Unassembled WGS sequence"/>
</dbReference>
<evidence type="ECO:0000313" key="1">
    <source>
        <dbReference type="EMBL" id="CZR56992.1"/>
    </source>
</evidence>
<protein>
    <submittedName>
        <fullName evidence="1">Uncharacterized protein</fullName>
    </submittedName>
</protein>
<keyword evidence="2" id="KW-1185">Reference proteome</keyword>
<dbReference type="AlphaFoldDB" id="A0A1L7WW55"/>
<accession>A0A1L7WW55</accession>
<sequence>MSTKAMRKREMNKISEEELRDECRHSLLRNEHAESSALKTFVSAFDSCGRVDTASVHALPGVETDIPGGGVSFVYFEGKSCALGRQRLSAGHESDAQKTFLAQWAQGLICKHSDKGLFSRVSIELQSRNPRTRAQQHFMDDAINHRLCATFLLTRDTPLSQPFIIAALCQGAAMFSFAFLVADEDGIPEAEANIAKVRGKVPFGAKVKRKRAIT</sequence>
<dbReference type="EMBL" id="FJOG01000009">
    <property type="protein sequence ID" value="CZR56992.1"/>
    <property type="molecule type" value="Genomic_DNA"/>
</dbReference>
<reference evidence="1 2" key="1">
    <citation type="submission" date="2016-03" db="EMBL/GenBank/DDBJ databases">
        <authorList>
            <person name="Ploux O."/>
        </authorList>
    </citation>
    <scope>NUCLEOTIDE SEQUENCE [LARGE SCALE GENOMIC DNA]</scope>
    <source>
        <strain evidence="1 2">UAMH 11012</strain>
    </source>
</reference>
<evidence type="ECO:0000313" key="2">
    <source>
        <dbReference type="Proteomes" id="UP000184330"/>
    </source>
</evidence>